<organism evidence="2">
    <name type="scientific">Eresus cinnaberinus</name>
    <name type="common">Ladybird spider</name>
    <name type="synonym">Eresus kollari</name>
    <dbReference type="NCBI Taxonomy" id="175337"/>
    <lineage>
        <taxon>Eukaryota</taxon>
        <taxon>Metazoa</taxon>
        <taxon>Ecdysozoa</taxon>
        <taxon>Arthropoda</taxon>
        <taxon>Chelicerata</taxon>
        <taxon>Arachnida</taxon>
        <taxon>Araneae</taxon>
        <taxon>Araneomorphae</taxon>
        <taxon>Entelegynae</taxon>
        <taxon>Eresoidea</taxon>
        <taxon>Eresidae</taxon>
        <taxon>Eresus</taxon>
    </lineage>
</organism>
<feature type="chain" id="PRO_5015078409" evidence="1">
    <location>
        <begin position="21"/>
        <end position="89"/>
    </location>
</feature>
<dbReference type="EMBL" id="HAHE01000070">
    <property type="protein sequence ID" value="SNX33302.1"/>
    <property type="molecule type" value="Transcribed_RNA"/>
</dbReference>
<dbReference type="EMBL" id="HAHE01000043">
    <property type="protein sequence ID" value="SNX33071.1"/>
    <property type="molecule type" value="Transcribed_RNA"/>
</dbReference>
<evidence type="ECO:0000256" key="1">
    <source>
        <dbReference type="SAM" id="SignalP"/>
    </source>
</evidence>
<dbReference type="EMBL" id="HAHE01000252">
    <property type="protein sequence ID" value="SNX35152.1"/>
    <property type="molecule type" value="Transcribed_RNA"/>
</dbReference>
<dbReference type="EMBL" id="HAHE01000315">
    <property type="protein sequence ID" value="SNX35605.1"/>
    <property type="molecule type" value="Transcribed_RNA"/>
</dbReference>
<dbReference type="EMBL" id="HAHE01000008">
    <property type="protein sequence ID" value="SNX32721.1"/>
    <property type="molecule type" value="Transcribed_RNA"/>
</dbReference>
<dbReference type="EMBL" id="HAHE01000170">
    <property type="protein sequence ID" value="SNX34294.1"/>
    <property type="molecule type" value="Transcribed_RNA"/>
</dbReference>
<accession>A0A2D0PBN1</accession>
<dbReference type="EMBL" id="HAHE01000204">
    <property type="protein sequence ID" value="SNX34654.1"/>
    <property type="molecule type" value="Transcribed_RNA"/>
</dbReference>
<evidence type="ECO:0000313" key="2">
    <source>
        <dbReference type="EMBL" id="SNX33302.1"/>
    </source>
</evidence>
<dbReference type="EMBL" id="HAHE01000435">
    <property type="protein sequence ID" value="SNX36332.1"/>
    <property type="molecule type" value="Transcribed_RNA"/>
</dbReference>
<dbReference type="EMBL" id="HAHE01000364">
    <property type="protein sequence ID" value="SNX35901.1"/>
    <property type="molecule type" value="Transcribed_RNA"/>
</dbReference>
<name>A0A2D0PBN1_ERECI</name>
<dbReference type="EMBL" id="HAHE01000112">
    <property type="protein sequence ID" value="SNX33673.1"/>
    <property type="molecule type" value="Transcribed_RNA"/>
</dbReference>
<reference evidence="2" key="1">
    <citation type="submission" date="2017-05" db="EMBL/GenBank/DDBJ databases">
        <authorList>
            <person name="Song R."/>
            <person name="Chenine A.L."/>
            <person name="Ruprecht R.M."/>
        </authorList>
    </citation>
    <scope>NUCLEOTIDE SEQUENCE</scope>
</reference>
<proteinExistence type="predicted"/>
<reference evidence="2" key="2">
    <citation type="submission" date="2017-10" db="EMBL/GenBank/DDBJ databases">
        <title>Unravelling the molecular evolution of spider venoms.</title>
        <authorList>
            <person name="Pineda S."/>
        </authorList>
    </citation>
    <scope>NUCLEOTIDE SEQUENCE</scope>
</reference>
<dbReference type="EMBL" id="HAHE01000247">
    <property type="protein sequence ID" value="SNX35110.1"/>
    <property type="molecule type" value="Transcribed_RNA"/>
</dbReference>
<dbReference type="AlphaFoldDB" id="A0A2D0PBN1"/>
<sequence length="89" mass="9848">MNSKICILIFLVAAVAIATSEKHCPMPRDLSSCTLKYKKNDCCKQSDCRSTDVCCKEPCGNVCQRAVDRPVYGGVKVNDGERCTEGWQK</sequence>
<dbReference type="EMBL" id="HAHE01000014">
    <property type="protein sequence ID" value="SNX32799.1"/>
    <property type="molecule type" value="Transcribed_RNA"/>
</dbReference>
<keyword evidence="1" id="KW-0732">Signal</keyword>
<feature type="signal peptide" evidence="1">
    <location>
        <begin position="1"/>
        <end position="20"/>
    </location>
</feature>
<protein>
    <submittedName>
        <fullName evidence="2">U17-Eretoxin-Ek1a_1</fullName>
    </submittedName>
</protein>
<dbReference type="EMBL" id="HAHE01000205">
    <property type="protein sequence ID" value="SNX34673.1"/>
    <property type="molecule type" value="Transcribed_RNA"/>
</dbReference>
<dbReference type="EMBL" id="HAHE01000209">
    <property type="protein sequence ID" value="SNX34720.1"/>
    <property type="molecule type" value="Transcribed_RNA"/>
</dbReference>